<name>A0A9J7N3T2_BRAFL</name>
<organism evidence="13 14">
    <name type="scientific">Branchiostoma floridae</name>
    <name type="common">Florida lancelet</name>
    <name type="synonym">Amphioxus</name>
    <dbReference type="NCBI Taxonomy" id="7739"/>
    <lineage>
        <taxon>Eukaryota</taxon>
        <taxon>Metazoa</taxon>
        <taxon>Chordata</taxon>
        <taxon>Cephalochordata</taxon>
        <taxon>Leptocardii</taxon>
        <taxon>Amphioxiformes</taxon>
        <taxon>Branchiostomatidae</taxon>
        <taxon>Branchiostoma</taxon>
    </lineage>
</organism>
<feature type="domain" description="Dynein regulatory complex protein 1/2 N-terminal" evidence="11">
    <location>
        <begin position="86"/>
        <end position="187"/>
    </location>
</feature>
<dbReference type="RefSeq" id="XP_035692027.1">
    <property type="nucleotide sequence ID" value="XM_035836134.1"/>
</dbReference>
<dbReference type="GO" id="GO:0070286">
    <property type="term" value="P:axonemal dynein complex assembly"/>
    <property type="evidence" value="ECO:0000318"/>
    <property type="project" value="GO_Central"/>
</dbReference>
<keyword evidence="4" id="KW-0282">Flagellum</keyword>
<comment type="function">
    <text evidence="8">Component of the nexin-dynein regulatory complex (N-DRC) a key regulator of ciliary/flagellar motility which maintains the alignment and integrity of the distal axoneme and regulates microtubule sliding in motile axonemes. Plays a critical role in the assembly of N-DRC and also stabilizes the assembly of multiple inner dynein arms and radial spokes. Coassembles with CCDC65/DRC2 to form a central scaffold needed for assembly of the N-DRC and its attachment to the outer doublet microtubules.</text>
</comment>
<dbReference type="KEGG" id="bfo:118426627"/>
<dbReference type="PANTHER" id="PTHR21625:SF1">
    <property type="entry name" value="DYNEIN REGULATORY COMPLEX PROTEIN 1"/>
    <property type="match status" value="1"/>
</dbReference>
<dbReference type="InterPro" id="IPR029440">
    <property type="entry name" value="DRC1_C"/>
</dbReference>
<dbReference type="GO" id="GO:0005930">
    <property type="term" value="C:axoneme"/>
    <property type="evidence" value="ECO:0000318"/>
    <property type="project" value="GO_Central"/>
</dbReference>
<evidence type="ECO:0000256" key="4">
    <source>
        <dbReference type="ARBA" id="ARBA00022846"/>
    </source>
</evidence>
<dbReference type="AlphaFoldDB" id="A0A9J7N3T2"/>
<feature type="compositionally biased region" description="Basic and acidic residues" evidence="10">
    <location>
        <begin position="19"/>
        <end position="76"/>
    </location>
</feature>
<dbReference type="InterPro" id="IPR039750">
    <property type="entry name" value="DRC1/DRC2"/>
</dbReference>
<evidence type="ECO:0000256" key="3">
    <source>
        <dbReference type="ARBA" id="ARBA00013815"/>
    </source>
</evidence>
<feature type="coiled-coil region" evidence="9">
    <location>
        <begin position="155"/>
        <end position="211"/>
    </location>
</feature>
<keyword evidence="6" id="KW-0966">Cell projection</keyword>
<dbReference type="Proteomes" id="UP000001554">
    <property type="component" value="Chromosome 11"/>
</dbReference>
<dbReference type="OrthoDB" id="10260459at2759"/>
<evidence type="ECO:0000259" key="12">
    <source>
        <dbReference type="Pfam" id="PF14775"/>
    </source>
</evidence>
<reference evidence="13" key="1">
    <citation type="journal article" date="2020" name="Nat. Ecol. Evol.">
        <title>Deeply conserved synteny resolves early events in vertebrate evolution.</title>
        <authorList>
            <person name="Simakov O."/>
            <person name="Marletaz F."/>
            <person name="Yue J.X."/>
            <person name="O'Connell B."/>
            <person name="Jenkins J."/>
            <person name="Brandt A."/>
            <person name="Calef R."/>
            <person name="Tung C.H."/>
            <person name="Huang T.K."/>
            <person name="Schmutz J."/>
            <person name="Satoh N."/>
            <person name="Yu J.K."/>
            <person name="Putnam N.H."/>
            <person name="Green R.E."/>
            <person name="Rokhsar D.S."/>
        </authorList>
    </citation>
    <scope>NUCLEOTIDE SEQUENCE [LARGE SCALE GENOMIC DNA]</scope>
    <source>
        <strain evidence="13">S238N-H82</strain>
    </source>
</reference>
<evidence type="ECO:0000313" key="13">
    <source>
        <dbReference type="Proteomes" id="UP000001554"/>
    </source>
</evidence>
<keyword evidence="5 9" id="KW-0175">Coiled coil</keyword>
<feature type="region of interest" description="Disordered" evidence="10">
    <location>
        <begin position="1"/>
        <end position="76"/>
    </location>
</feature>
<accession>A0A9J7N3T2</accession>
<feature type="region of interest" description="Disordered" evidence="10">
    <location>
        <begin position="472"/>
        <end position="491"/>
    </location>
</feature>
<dbReference type="GO" id="GO:0060285">
    <property type="term" value="P:cilium-dependent cell motility"/>
    <property type="evidence" value="ECO:0000318"/>
    <property type="project" value="GO_Central"/>
</dbReference>
<comment type="similarity">
    <text evidence="2">Belongs to the DRC1 family.</text>
</comment>
<feature type="domain" description="Dynein regulatory complex protein 1 C-terminal" evidence="12">
    <location>
        <begin position="683"/>
        <end position="741"/>
    </location>
</feature>
<evidence type="ECO:0000313" key="14">
    <source>
        <dbReference type="RefSeq" id="XP_035692027.1"/>
    </source>
</evidence>
<evidence type="ECO:0000256" key="9">
    <source>
        <dbReference type="SAM" id="Coils"/>
    </source>
</evidence>
<dbReference type="GO" id="GO:0003352">
    <property type="term" value="P:regulation of cilium movement"/>
    <property type="evidence" value="ECO:0000318"/>
    <property type="project" value="GO_Central"/>
</dbReference>
<dbReference type="Pfam" id="PF14775">
    <property type="entry name" value="NYD-SP28_assoc"/>
    <property type="match status" value="1"/>
</dbReference>
<dbReference type="Pfam" id="PF14772">
    <property type="entry name" value="NYD-SP28"/>
    <property type="match status" value="1"/>
</dbReference>
<sequence length="769" mass="89557">MSTNGDEEETGPSTDSADPQERVEARRLRIARRVEARKRQEMGVDPDAKKDVKEELSKSRKQIEESRQRLTKLKTDGTELVTNVEVAGDSRESQRRLEEEELRRQRTERLEAEAKASAEKFEDVTKKWDSARRYQIPQDLHELLMQQRAACDQMIDEKNKLVNDLQQELKTKDDQYVKDLKKQAEDVDLMIERMEEQIKNLTKSYREELTQIDKAFEAERGELLEGNRKKWNQTMQTRTEKEVEYLKLREKRVEEYEQQLQHLRVQDAEEYNMVKIKLETDVQILEQQLQQMRATYQLNQEKLEYNFQVLKKRDEENTITKSQQKRKITRLQDVLNNLKVKLAKQEKQYKEENQGLTDDYKRITEQYQELQKKFKHFQSTDSRKFREIWMMNEAEAKDLVHRVLEADRIIHEQQLGLPFYQPDLWFMENEGPIVPRQMQGAKLSAMEVVQKVMSDQGVGPGGAVIDEEEEIQEEGETMSMAGSQGSLASDKEQAEPQETTVMAKLTPGTIKQILELLCDESGFLVESKLNKLLAPLERDERSLMKLDAIFGALAIETEDDVHLLAQYFVKPKAAPVPQDAESAGPTPAPTERTDQPTSEAGEEGEEGSFIGSEEEELQFMMEEKESVKTTKSEVPELIHPNDIFKALRTFVNEHRQQQKKERRASSMKFVLGEERDDSQDEGYWRAMGGIIPEKKERLWSALLEGFDKYSRTLDERAKLITDTDALRQQNAELRMLLHQYVNSKVNGELEIPPTKVLQLEFSENQQQTA</sequence>
<evidence type="ECO:0000256" key="2">
    <source>
        <dbReference type="ARBA" id="ARBA00009688"/>
    </source>
</evidence>
<proteinExistence type="inferred from homology"/>
<dbReference type="PANTHER" id="PTHR21625">
    <property type="entry name" value="NYD-SP28 PROTEIN"/>
    <property type="match status" value="1"/>
</dbReference>
<evidence type="ECO:0000256" key="7">
    <source>
        <dbReference type="ARBA" id="ARBA00031554"/>
    </source>
</evidence>
<dbReference type="OMA" id="LDFMMAR"/>
<dbReference type="GeneID" id="118426627"/>
<gene>
    <name evidence="14" type="primary">LOC118426627</name>
</gene>
<dbReference type="GO" id="GO:0005858">
    <property type="term" value="C:axonemal dynein complex"/>
    <property type="evidence" value="ECO:0007669"/>
    <property type="project" value="InterPro"/>
</dbReference>
<keyword evidence="13" id="KW-1185">Reference proteome</keyword>
<feature type="compositionally biased region" description="Acidic residues" evidence="10">
    <location>
        <begin position="1"/>
        <end position="10"/>
    </location>
</feature>
<evidence type="ECO:0000259" key="11">
    <source>
        <dbReference type="Pfam" id="PF14772"/>
    </source>
</evidence>
<evidence type="ECO:0000256" key="1">
    <source>
        <dbReference type="ARBA" id="ARBA00004611"/>
    </source>
</evidence>
<evidence type="ECO:0000256" key="6">
    <source>
        <dbReference type="ARBA" id="ARBA00023069"/>
    </source>
</evidence>
<protein>
    <recommendedName>
        <fullName evidence="3">Dynein regulatory complex protein 1</fullName>
    </recommendedName>
    <alternativeName>
        <fullName evidence="7">Coiled-coil domain-containing protein 164</fullName>
    </alternativeName>
</protein>
<evidence type="ECO:0000256" key="10">
    <source>
        <dbReference type="SAM" id="MobiDB-lite"/>
    </source>
</evidence>
<feature type="region of interest" description="Disordered" evidence="10">
    <location>
        <begin position="574"/>
        <end position="609"/>
    </location>
</feature>
<comment type="subcellular location">
    <subcellularLocation>
        <location evidence="1">Cytoplasm</location>
        <location evidence="1">Cytoskeleton</location>
        <location evidence="1">Flagellum axoneme</location>
    </subcellularLocation>
</comment>
<feature type="compositionally biased region" description="Acidic residues" evidence="10">
    <location>
        <begin position="600"/>
        <end position="609"/>
    </location>
</feature>
<dbReference type="InterPro" id="IPR039505">
    <property type="entry name" value="DRC1/2_N"/>
</dbReference>
<evidence type="ECO:0000256" key="8">
    <source>
        <dbReference type="ARBA" id="ARBA00046115"/>
    </source>
</evidence>
<evidence type="ECO:0000256" key="5">
    <source>
        <dbReference type="ARBA" id="ARBA00023054"/>
    </source>
</evidence>
<keyword evidence="6" id="KW-0969">Cilium</keyword>
<feature type="coiled-coil region" evidence="9">
    <location>
        <begin position="246"/>
        <end position="380"/>
    </location>
</feature>
<reference evidence="14" key="2">
    <citation type="submission" date="2025-08" db="UniProtKB">
        <authorList>
            <consortium name="RefSeq"/>
        </authorList>
    </citation>
    <scope>IDENTIFICATION</scope>
    <source>
        <strain evidence="14">S238N-H82</strain>
        <tissue evidence="14">Testes</tissue>
    </source>
</reference>